<organism evidence="1 2">
    <name type="scientific">Tupaia chinensis</name>
    <name type="common">Chinese tree shrew</name>
    <name type="synonym">Tupaia belangeri chinensis</name>
    <dbReference type="NCBI Taxonomy" id="246437"/>
    <lineage>
        <taxon>Eukaryota</taxon>
        <taxon>Metazoa</taxon>
        <taxon>Chordata</taxon>
        <taxon>Craniata</taxon>
        <taxon>Vertebrata</taxon>
        <taxon>Euteleostomi</taxon>
        <taxon>Mammalia</taxon>
        <taxon>Eutheria</taxon>
        <taxon>Euarchontoglires</taxon>
        <taxon>Scandentia</taxon>
        <taxon>Tupaiidae</taxon>
        <taxon>Tupaia</taxon>
    </lineage>
</organism>
<gene>
    <name evidence="1" type="ORF">TREES_T100013168</name>
</gene>
<evidence type="ECO:0000313" key="1">
    <source>
        <dbReference type="EMBL" id="ELW65396.1"/>
    </source>
</evidence>
<name>L9KRI3_TUPCH</name>
<dbReference type="EMBL" id="KB320690">
    <property type="protein sequence ID" value="ELW65396.1"/>
    <property type="molecule type" value="Genomic_DNA"/>
</dbReference>
<proteinExistence type="predicted"/>
<reference evidence="2" key="1">
    <citation type="submission" date="2012-07" db="EMBL/GenBank/DDBJ databases">
        <title>Genome of the Chinese tree shrew, a rising model animal genetically related to primates.</title>
        <authorList>
            <person name="Zhang G."/>
            <person name="Fan Y."/>
            <person name="Yao Y."/>
            <person name="Huang Z."/>
        </authorList>
    </citation>
    <scope>NUCLEOTIDE SEQUENCE [LARGE SCALE GENOMIC DNA]</scope>
</reference>
<evidence type="ECO:0000313" key="2">
    <source>
        <dbReference type="Proteomes" id="UP000011518"/>
    </source>
</evidence>
<dbReference type="InParanoid" id="L9KRI3"/>
<reference evidence="2" key="2">
    <citation type="journal article" date="2013" name="Nat. Commun.">
        <title>Genome of the Chinese tree shrew.</title>
        <authorList>
            <person name="Fan Y."/>
            <person name="Huang Z.Y."/>
            <person name="Cao C.C."/>
            <person name="Chen C.S."/>
            <person name="Chen Y.X."/>
            <person name="Fan D.D."/>
            <person name="He J."/>
            <person name="Hou H.L."/>
            <person name="Hu L."/>
            <person name="Hu X.T."/>
            <person name="Jiang X.T."/>
            <person name="Lai R."/>
            <person name="Lang Y.S."/>
            <person name="Liang B."/>
            <person name="Liao S.G."/>
            <person name="Mu D."/>
            <person name="Ma Y.Y."/>
            <person name="Niu Y.Y."/>
            <person name="Sun X.Q."/>
            <person name="Xia J.Q."/>
            <person name="Xiao J."/>
            <person name="Xiong Z.Q."/>
            <person name="Xu L."/>
            <person name="Yang L."/>
            <person name="Zhang Y."/>
            <person name="Zhao W."/>
            <person name="Zhao X.D."/>
            <person name="Zheng Y.T."/>
            <person name="Zhou J.M."/>
            <person name="Zhu Y.B."/>
            <person name="Zhang G.J."/>
            <person name="Wang J."/>
            <person name="Yao Y.G."/>
        </authorList>
    </citation>
    <scope>NUCLEOTIDE SEQUENCE [LARGE SCALE GENOMIC DNA]</scope>
</reference>
<dbReference type="AlphaFoldDB" id="L9KRI3"/>
<sequence>MNFETAKSLGTQSNFATRLTNFSFTLIEQLQSDSLGYTQTLKPGIKLTLSALLNGKTSTLVVTSLV</sequence>
<accession>L9KRI3</accession>
<protein>
    <submittedName>
        <fullName evidence="1">Uncharacterized protein</fullName>
    </submittedName>
</protein>
<keyword evidence="2" id="KW-1185">Reference proteome</keyword>
<dbReference type="Proteomes" id="UP000011518">
    <property type="component" value="Unassembled WGS sequence"/>
</dbReference>